<gene>
    <name evidence="1" type="ORF">EGT51_10195</name>
</gene>
<sequence>MPTPILSFASTKATATAEKSVAKEFQLYEHNFQATSRIVNEYIQEKSDKKSADAAYLDFVLEKAMGDKLGEVNKLQTQLNNREFVQEYSEHILKIVTHSNKRLNRVDQSLAKHYIDIDTSLNRLNVSHSDMLRKMSKLFKQMLDSEDRIVSMKGTNVNIKLPMSLKSAKEGKTFIRGEDFD</sequence>
<name>A0A4Z0J828_9LACO</name>
<comment type="caution">
    <text evidence="1">The sequence shown here is derived from an EMBL/GenBank/DDBJ whole genome shotgun (WGS) entry which is preliminary data.</text>
</comment>
<evidence type="ECO:0000313" key="2">
    <source>
        <dbReference type="Proteomes" id="UP000297348"/>
    </source>
</evidence>
<dbReference type="AlphaFoldDB" id="A0A4Z0J828"/>
<dbReference type="RefSeq" id="WP_135368581.1">
    <property type="nucleotide sequence ID" value="NZ_RKLX01000018.1"/>
</dbReference>
<dbReference type="EMBL" id="RKLX01000018">
    <property type="protein sequence ID" value="TGD18044.1"/>
    <property type="molecule type" value="Genomic_DNA"/>
</dbReference>
<dbReference type="Proteomes" id="UP000297348">
    <property type="component" value="Unassembled WGS sequence"/>
</dbReference>
<reference evidence="1 2" key="1">
    <citation type="submission" date="2018-10" db="EMBL/GenBank/DDBJ databases">
        <title>Lactobacillus sp. R7 and Lactobacillus sp. R19 isolated from fermented mustard green product of Taiwan.</title>
        <authorList>
            <person name="Lin S.-T."/>
        </authorList>
    </citation>
    <scope>NUCLEOTIDE SEQUENCE [LARGE SCALE GENOMIC DNA]</scope>
    <source>
        <strain evidence="1 2">BCRC 81129</strain>
    </source>
</reference>
<keyword evidence="2" id="KW-1185">Reference proteome</keyword>
<proteinExistence type="predicted"/>
<organism evidence="1 2">
    <name type="scientific">Levilactobacillus suantsaiihabitans</name>
    <dbReference type="NCBI Taxonomy" id="2487722"/>
    <lineage>
        <taxon>Bacteria</taxon>
        <taxon>Bacillati</taxon>
        <taxon>Bacillota</taxon>
        <taxon>Bacilli</taxon>
        <taxon>Lactobacillales</taxon>
        <taxon>Lactobacillaceae</taxon>
        <taxon>Levilactobacillus</taxon>
    </lineage>
</organism>
<accession>A0A4Z0J828</accession>
<protein>
    <submittedName>
        <fullName evidence="1">Uncharacterized protein</fullName>
    </submittedName>
</protein>
<evidence type="ECO:0000313" key="1">
    <source>
        <dbReference type="EMBL" id="TGD18044.1"/>
    </source>
</evidence>